<feature type="domain" description="VOC" evidence="1">
    <location>
        <begin position="8"/>
        <end position="131"/>
    </location>
</feature>
<protein>
    <submittedName>
        <fullName evidence="2">Glyoxalase superfamily protein PhnB</fullName>
    </submittedName>
</protein>
<dbReference type="Gene3D" id="3.10.180.10">
    <property type="entry name" value="2,3-Dihydroxybiphenyl 1,2-Dioxygenase, domain 1"/>
    <property type="match status" value="1"/>
</dbReference>
<dbReference type="RefSeq" id="WP_307352709.1">
    <property type="nucleotide sequence ID" value="NZ_JAUSVS010000012.1"/>
</dbReference>
<reference evidence="2 3" key="1">
    <citation type="submission" date="2023-07" db="EMBL/GenBank/DDBJ databases">
        <title>Genomic Encyclopedia of Type Strains, Phase IV (KMG-IV): sequencing the most valuable type-strain genomes for metagenomic binning, comparative biology and taxonomic classification.</title>
        <authorList>
            <person name="Goeker M."/>
        </authorList>
    </citation>
    <scope>NUCLEOTIDE SEQUENCE [LARGE SCALE GENOMIC DNA]</scope>
    <source>
        <strain evidence="2 3">DSM 18695</strain>
    </source>
</reference>
<dbReference type="Proteomes" id="UP001228905">
    <property type="component" value="Unassembled WGS sequence"/>
</dbReference>
<dbReference type="PANTHER" id="PTHR34109:SF1">
    <property type="entry name" value="VOC DOMAIN-CONTAINING PROTEIN"/>
    <property type="match status" value="1"/>
</dbReference>
<dbReference type="EMBL" id="JAUSVS010000012">
    <property type="protein sequence ID" value="MDQ0466587.1"/>
    <property type="molecule type" value="Genomic_DNA"/>
</dbReference>
<dbReference type="InterPro" id="IPR004360">
    <property type="entry name" value="Glyas_Fos-R_dOase_dom"/>
</dbReference>
<evidence type="ECO:0000259" key="1">
    <source>
        <dbReference type="PROSITE" id="PS51819"/>
    </source>
</evidence>
<sequence>MDIPPPTPPGGISPYLTPSDANAAADFYIKAFGAEELARMKAQDGKRLMHCHLRLNGASLMLSDGFPEHGHPALPPQAVVLHLQVEDIDAWWKRAVDAGATVAMPVELMFWGDRYGQLKDPFGFMWSLGQTPKA</sequence>
<dbReference type="InterPro" id="IPR029068">
    <property type="entry name" value="Glyas_Bleomycin-R_OHBP_Dase"/>
</dbReference>
<dbReference type="CDD" id="cd07246">
    <property type="entry name" value="VOC_like"/>
    <property type="match status" value="1"/>
</dbReference>
<dbReference type="Pfam" id="PF00903">
    <property type="entry name" value="Glyoxalase"/>
    <property type="match status" value="1"/>
</dbReference>
<accession>A0ABU0IX50</accession>
<organism evidence="2 3">
    <name type="scientific">Caulobacter ginsengisoli</name>
    <dbReference type="NCBI Taxonomy" id="400775"/>
    <lineage>
        <taxon>Bacteria</taxon>
        <taxon>Pseudomonadati</taxon>
        <taxon>Pseudomonadota</taxon>
        <taxon>Alphaproteobacteria</taxon>
        <taxon>Caulobacterales</taxon>
        <taxon>Caulobacteraceae</taxon>
        <taxon>Caulobacter</taxon>
    </lineage>
</organism>
<keyword evidence="3" id="KW-1185">Reference proteome</keyword>
<dbReference type="SUPFAM" id="SSF54593">
    <property type="entry name" value="Glyoxalase/Bleomycin resistance protein/Dihydroxybiphenyl dioxygenase"/>
    <property type="match status" value="1"/>
</dbReference>
<evidence type="ECO:0000313" key="2">
    <source>
        <dbReference type="EMBL" id="MDQ0466587.1"/>
    </source>
</evidence>
<gene>
    <name evidence="2" type="ORF">QO010_004382</name>
</gene>
<dbReference type="PANTHER" id="PTHR34109">
    <property type="entry name" value="BNAUNNG04460D PROTEIN-RELATED"/>
    <property type="match status" value="1"/>
</dbReference>
<name>A0ABU0IX50_9CAUL</name>
<comment type="caution">
    <text evidence="2">The sequence shown here is derived from an EMBL/GenBank/DDBJ whole genome shotgun (WGS) entry which is preliminary data.</text>
</comment>
<evidence type="ECO:0000313" key="3">
    <source>
        <dbReference type="Proteomes" id="UP001228905"/>
    </source>
</evidence>
<dbReference type="PROSITE" id="PS51819">
    <property type="entry name" value="VOC"/>
    <property type="match status" value="1"/>
</dbReference>
<proteinExistence type="predicted"/>
<dbReference type="InterPro" id="IPR037523">
    <property type="entry name" value="VOC_core"/>
</dbReference>